<dbReference type="InterPro" id="IPR050226">
    <property type="entry name" value="NagZ_Beta-hexosaminidase"/>
</dbReference>
<dbReference type="OrthoDB" id="9786661at2"/>
<keyword evidence="9 11" id="KW-0961">Cell wall biogenesis/degradation</keyword>
<keyword evidence="14" id="KW-1185">Reference proteome</keyword>
<feature type="active site" description="Nucleophile" evidence="11">
    <location>
        <position position="252"/>
    </location>
</feature>
<dbReference type="NCBIfam" id="NF003740">
    <property type="entry name" value="PRK05337.1"/>
    <property type="match status" value="1"/>
</dbReference>
<evidence type="ECO:0000256" key="5">
    <source>
        <dbReference type="ARBA" id="ARBA00022960"/>
    </source>
</evidence>
<protein>
    <recommendedName>
        <fullName evidence="11">Beta-hexosaminidase</fullName>
        <ecNumber evidence="11">3.2.1.52</ecNumber>
    </recommendedName>
    <alternativeName>
        <fullName evidence="11">Beta-N-acetylhexosaminidase</fullName>
    </alternativeName>
    <alternativeName>
        <fullName evidence="11">N-acetyl-beta-glucosaminidase</fullName>
    </alternativeName>
</protein>
<dbReference type="InterPro" id="IPR017853">
    <property type="entry name" value="GH"/>
</dbReference>
<dbReference type="KEGG" id="afy:BW247_10275"/>
<evidence type="ECO:0000259" key="12">
    <source>
        <dbReference type="Pfam" id="PF00933"/>
    </source>
</evidence>
<feature type="domain" description="Glycoside hydrolase family 3 N-terminal" evidence="12">
    <location>
        <begin position="8"/>
        <end position="294"/>
    </location>
</feature>
<feature type="binding site" evidence="11">
    <location>
        <position position="138"/>
    </location>
    <ligand>
        <name>substrate</name>
    </ligand>
</feature>
<dbReference type="UniPathway" id="UPA00544"/>
<evidence type="ECO:0000256" key="11">
    <source>
        <dbReference type="HAMAP-Rule" id="MF_00364"/>
    </source>
</evidence>
<feature type="binding site" evidence="11">
    <location>
        <position position="72"/>
    </location>
    <ligand>
        <name>substrate</name>
    </ligand>
</feature>
<comment type="pathway">
    <text evidence="10 11">Cell wall biogenesis; peptidoglycan recycling.</text>
</comment>
<feature type="site" description="Important for catalytic activity" evidence="11">
    <location>
        <position position="179"/>
    </location>
</feature>
<evidence type="ECO:0000256" key="9">
    <source>
        <dbReference type="ARBA" id="ARBA00023316"/>
    </source>
</evidence>
<dbReference type="PANTHER" id="PTHR30480">
    <property type="entry name" value="BETA-HEXOSAMINIDASE-RELATED"/>
    <property type="match status" value="1"/>
</dbReference>
<dbReference type="GO" id="GO:0051301">
    <property type="term" value="P:cell division"/>
    <property type="evidence" value="ECO:0007669"/>
    <property type="project" value="UniProtKB-KW"/>
</dbReference>
<keyword evidence="2 11" id="KW-0963">Cytoplasm</keyword>
<evidence type="ECO:0000256" key="1">
    <source>
        <dbReference type="ARBA" id="ARBA00001231"/>
    </source>
</evidence>
<gene>
    <name evidence="11" type="primary">nagZ</name>
    <name evidence="13" type="ORF">BW247_10275</name>
</gene>
<dbReference type="Proteomes" id="UP000243807">
    <property type="component" value="Chromosome"/>
</dbReference>
<feature type="active site" description="Proton donor/acceptor" evidence="11">
    <location>
        <position position="181"/>
    </location>
</feature>
<dbReference type="InterPro" id="IPR022956">
    <property type="entry name" value="Beta_hexosaminidase_bac"/>
</dbReference>
<evidence type="ECO:0000256" key="10">
    <source>
        <dbReference type="ARBA" id="ARBA00037880"/>
    </source>
</evidence>
<dbReference type="HAMAP" id="MF_00364">
    <property type="entry name" value="NagZ"/>
    <property type="match status" value="1"/>
</dbReference>
<feature type="binding site" evidence="11">
    <location>
        <position position="64"/>
    </location>
    <ligand>
        <name>substrate</name>
    </ligand>
</feature>
<evidence type="ECO:0000256" key="7">
    <source>
        <dbReference type="ARBA" id="ARBA00023295"/>
    </source>
</evidence>
<dbReference type="InterPro" id="IPR036962">
    <property type="entry name" value="Glyco_hydro_3_N_sf"/>
</dbReference>
<evidence type="ECO:0000256" key="6">
    <source>
        <dbReference type="ARBA" id="ARBA00022984"/>
    </source>
</evidence>
<keyword evidence="5 11" id="KW-0133">Cell shape</keyword>
<accession>A0A1P8UHX8</accession>
<keyword evidence="3 11" id="KW-0132">Cell division</keyword>
<evidence type="ECO:0000256" key="2">
    <source>
        <dbReference type="ARBA" id="ARBA00022490"/>
    </source>
</evidence>
<dbReference type="GO" id="GO:0008360">
    <property type="term" value="P:regulation of cell shape"/>
    <property type="evidence" value="ECO:0007669"/>
    <property type="project" value="UniProtKB-KW"/>
</dbReference>
<feature type="binding site" evidence="11">
    <location>
        <begin position="168"/>
        <end position="169"/>
    </location>
    <ligand>
        <name>substrate</name>
    </ligand>
</feature>
<comment type="subcellular location">
    <subcellularLocation>
        <location evidence="11">Cytoplasm</location>
    </subcellularLocation>
</comment>
<dbReference type="EC" id="3.2.1.52" evidence="11"/>
<evidence type="ECO:0000256" key="4">
    <source>
        <dbReference type="ARBA" id="ARBA00022801"/>
    </source>
</evidence>
<dbReference type="STRING" id="1765967.BW247_10275"/>
<dbReference type="GO" id="GO:0005737">
    <property type="term" value="C:cytoplasm"/>
    <property type="evidence" value="ECO:0007669"/>
    <property type="project" value="UniProtKB-SubCell"/>
</dbReference>
<reference evidence="13 14" key="1">
    <citation type="submission" date="2017-01" db="EMBL/GenBank/DDBJ databases">
        <title>Draft sequence of Acidihalobacter ferrooxidans strain DSM 14175 (strain V8).</title>
        <authorList>
            <person name="Khaleque H.N."/>
            <person name="Ramsay J.P."/>
            <person name="Murphy R.J.T."/>
            <person name="Kaksonen A.H."/>
            <person name="Boxall N.J."/>
            <person name="Watkin E.L.J."/>
        </authorList>
    </citation>
    <scope>NUCLEOTIDE SEQUENCE [LARGE SCALE GENOMIC DNA]</scope>
    <source>
        <strain evidence="13 14">V8</strain>
    </source>
</reference>
<evidence type="ECO:0000313" key="14">
    <source>
        <dbReference type="Proteomes" id="UP000243807"/>
    </source>
</evidence>
<dbReference type="Gene3D" id="3.20.20.300">
    <property type="entry name" value="Glycoside hydrolase, family 3, N-terminal domain"/>
    <property type="match status" value="1"/>
</dbReference>
<evidence type="ECO:0000256" key="8">
    <source>
        <dbReference type="ARBA" id="ARBA00023306"/>
    </source>
</evidence>
<keyword evidence="6 11" id="KW-0573">Peptidoglycan synthesis</keyword>
<organism evidence="13 14">
    <name type="scientific">Acidihalobacter ferrooxydans</name>
    <dbReference type="NCBI Taxonomy" id="1765967"/>
    <lineage>
        <taxon>Bacteria</taxon>
        <taxon>Pseudomonadati</taxon>
        <taxon>Pseudomonadota</taxon>
        <taxon>Gammaproteobacteria</taxon>
        <taxon>Chromatiales</taxon>
        <taxon>Ectothiorhodospiraceae</taxon>
        <taxon>Acidihalobacter</taxon>
    </lineage>
</organism>
<dbReference type="SUPFAM" id="SSF51445">
    <property type="entry name" value="(Trans)glycosidases"/>
    <property type="match status" value="1"/>
</dbReference>
<dbReference type="AlphaFoldDB" id="A0A1P8UHX8"/>
<comment type="function">
    <text evidence="11">Plays a role in peptidoglycan recycling by cleaving the terminal beta-1,4-linked N-acetylglucosamine (GlcNAc) from peptide-linked peptidoglycan fragments, giving rise to free GlcNAc, anhydro-N-acetylmuramic acid and anhydro-N-acetylmuramic acid-linked peptides.</text>
</comment>
<sequence length="348" mass="37520">MGPGQVMLDLVGIELSEMEREMLCHPQTGGVILFSRNYESPEQLSALVAAIHAARDPHLLVAVDHEGGRVQRFRDGFTRLPPAAALGAVYDQDAAQGRTLAEQAGWLMAAELRAVGVDFSFAPVLDLNHGLSGVIGDRAFHHEPHAVGALAQAYIRGMRDAGMAAVGKHFPGHGGVREDSHLTLPRDDRTLERILDTDILPFELLSDGVLAGVMPAHVRYTQVDEMPAGFSRYWLGEILRGRLGFQGAIFSDDLSMAGAEFIGDYPARAGAALEAGCDMVLVCNHPEGAAAVLDTFAAHDDPVARVRLTRFHGHGSVAGLGRLRQQARWREAHRALTVLGEAEPELNV</sequence>
<dbReference type="InterPro" id="IPR001764">
    <property type="entry name" value="Glyco_hydro_3_N"/>
</dbReference>
<dbReference type="PANTHER" id="PTHR30480:SF13">
    <property type="entry name" value="BETA-HEXOSAMINIDASE"/>
    <property type="match status" value="1"/>
</dbReference>
<dbReference type="GO" id="GO:0005975">
    <property type="term" value="P:carbohydrate metabolic process"/>
    <property type="evidence" value="ECO:0007669"/>
    <property type="project" value="InterPro"/>
</dbReference>
<comment type="similarity">
    <text evidence="11">Belongs to the glycosyl hydrolase 3 family. NagZ subfamily.</text>
</comment>
<comment type="catalytic activity">
    <reaction evidence="1 11">
        <text>Hydrolysis of terminal non-reducing N-acetyl-D-hexosamine residues in N-acetyl-beta-D-hexosaminides.</text>
        <dbReference type="EC" id="3.2.1.52"/>
    </reaction>
</comment>
<keyword evidence="4 11" id="KW-0378">Hydrolase</keyword>
<name>A0A1P8UHX8_9GAMM</name>
<dbReference type="RefSeq" id="WP_076837068.1">
    <property type="nucleotide sequence ID" value="NZ_CP019434.1"/>
</dbReference>
<dbReference type="GO" id="GO:0071555">
    <property type="term" value="P:cell wall organization"/>
    <property type="evidence" value="ECO:0007669"/>
    <property type="project" value="UniProtKB-KW"/>
</dbReference>
<dbReference type="Pfam" id="PF00933">
    <property type="entry name" value="Glyco_hydro_3"/>
    <property type="match status" value="1"/>
</dbReference>
<keyword evidence="7 11" id="KW-0326">Glycosidase</keyword>
<dbReference type="FunFam" id="3.20.20.300:FF:000001">
    <property type="entry name" value="Beta-hexosaminidase"/>
    <property type="match status" value="1"/>
</dbReference>
<keyword evidence="8 11" id="KW-0131">Cell cycle</keyword>
<dbReference type="GO" id="GO:0009252">
    <property type="term" value="P:peptidoglycan biosynthetic process"/>
    <property type="evidence" value="ECO:0007669"/>
    <property type="project" value="UniProtKB-KW"/>
</dbReference>
<dbReference type="EMBL" id="CP019434">
    <property type="protein sequence ID" value="APZ43427.1"/>
    <property type="molecule type" value="Genomic_DNA"/>
</dbReference>
<evidence type="ECO:0000313" key="13">
    <source>
        <dbReference type="EMBL" id="APZ43427.1"/>
    </source>
</evidence>
<dbReference type="GO" id="GO:0004563">
    <property type="term" value="F:beta-N-acetylhexosaminidase activity"/>
    <property type="evidence" value="ECO:0007669"/>
    <property type="project" value="UniProtKB-UniRule"/>
</dbReference>
<proteinExistence type="inferred from homology"/>
<dbReference type="GO" id="GO:0009254">
    <property type="term" value="P:peptidoglycan turnover"/>
    <property type="evidence" value="ECO:0007669"/>
    <property type="project" value="UniProtKB-UniRule"/>
</dbReference>
<evidence type="ECO:0000256" key="3">
    <source>
        <dbReference type="ARBA" id="ARBA00022618"/>
    </source>
</evidence>